<dbReference type="EMBL" id="CP092109">
    <property type="protein sequence ID" value="UWZ79337.1"/>
    <property type="molecule type" value="Genomic_DNA"/>
</dbReference>
<dbReference type="Proteomes" id="UP001060414">
    <property type="component" value="Chromosome"/>
</dbReference>
<keyword evidence="3" id="KW-1185">Reference proteome</keyword>
<accession>A0ABY5ZJL9</accession>
<reference evidence="2" key="1">
    <citation type="journal article" date="2022" name="Environ. Microbiol.">
        <title>Geoalkalibacter halelectricus SAP #1 sp. nov. possessing extracellular electron transfer and mineral#reducing capabilities from a haloalkaline environment.</title>
        <authorList>
            <person name="Yadav S."/>
            <person name="Singh R."/>
            <person name="Sundharam S.S."/>
            <person name="Chaudhary S."/>
            <person name="Krishnamurthi S."/>
            <person name="Patil S.A."/>
        </authorList>
    </citation>
    <scope>NUCLEOTIDE SEQUENCE</scope>
    <source>
        <strain evidence="2">SAP-1</strain>
    </source>
</reference>
<proteinExistence type="predicted"/>
<name>A0ABY5ZJL9_9BACT</name>
<gene>
    <name evidence="2" type="ORF">L9S41_16890</name>
</gene>
<dbReference type="Pfam" id="PF05930">
    <property type="entry name" value="Phage_AlpA"/>
    <property type="match status" value="1"/>
</dbReference>
<evidence type="ECO:0000313" key="2">
    <source>
        <dbReference type="EMBL" id="UWZ79337.1"/>
    </source>
</evidence>
<sequence>MALHSNKGAETTSQVRNPLPATGYLRLSQILGSPKADPPIPPLIPIARSTWWAGVKEKRFPAPVKLGPRTTVWRVEDILALIEGTYEPPVGSDHSACQ</sequence>
<organism evidence="2 3">
    <name type="scientific">Geoalkalibacter halelectricus</name>
    <dbReference type="NCBI Taxonomy" id="2847045"/>
    <lineage>
        <taxon>Bacteria</taxon>
        <taxon>Pseudomonadati</taxon>
        <taxon>Thermodesulfobacteriota</taxon>
        <taxon>Desulfuromonadia</taxon>
        <taxon>Desulfuromonadales</taxon>
        <taxon>Geoalkalibacteraceae</taxon>
        <taxon>Geoalkalibacter</taxon>
    </lineage>
</organism>
<feature type="region of interest" description="Disordered" evidence="1">
    <location>
        <begin position="1"/>
        <end position="20"/>
    </location>
</feature>
<dbReference type="InterPro" id="IPR010260">
    <property type="entry name" value="AlpA"/>
</dbReference>
<evidence type="ECO:0000256" key="1">
    <source>
        <dbReference type="SAM" id="MobiDB-lite"/>
    </source>
</evidence>
<protein>
    <submittedName>
        <fullName evidence="2">AlpA family phage regulatory protein</fullName>
    </submittedName>
</protein>
<evidence type="ECO:0000313" key="3">
    <source>
        <dbReference type="Proteomes" id="UP001060414"/>
    </source>
</evidence>
<dbReference type="RefSeq" id="WP_260747693.1">
    <property type="nucleotide sequence ID" value="NZ_CP092109.1"/>
</dbReference>